<dbReference type="Gramene" id="Pp3c18_8550V3.1">
    <property type="protein sequence ID" value="PAC:32982585.CDS.1"/>
    <property type="gene ID" value="Pp3c18_8550"/>
</dbReference>
<protein>
    <submittedName>
        <fullName evidence="1 2">Uncharacterized protein</fullName>
    </submittedName>
</protein>
<name>A0A2K1J0E5_PHYPA</name>
<evidence type="ECO:0000313" key="2">
    <source>
        <dbReference type="EnsemblPlants" id="PAC:32982585.CDS.1"/>
    </source>
</evidence>
<dbReference type="AlphaFoldDB" id="A0A2K1J0E5"/>
<reference evidence="1 3" key="1">
    <citation type="journal article" date="2008" name="Science">
        <title>The Physcomitrella genome reveals evolutionary insights into the conquest of land by plants.</title>
        <authorList>
            <person name="Rensing S."/>
            <person name="Lang D."/>
            <person name="Zimmer A."/>
            <person name="Terry A."/>
            <person name="Salamov A."/>
            <person name="Shapiro H."/>
            <person name="Nishiyama T."/>
            <person name="Perroud P.-F."/>
            <person name="Lindquist E."/>
            <person name="Kamisugi Y."/>
            <person name="Tanahashi T."/>
            <person name="Sakakibara K."/>
            <person name="Fujita T."/>
            <person name="Oishi K."/>
            <person name="Shin-I T."/>
            <person name="Kuroki Y."/>
            <person name="Toyoda A."/>
            <person name="Suzuki Y."/>
            <person name="Hashimoto A."/>
            <person name="Yamaguchi K."/>
            <person name="Sugano A."/>
            <person name="Kohara Y."/>
            <person name="Fujiyama A."/>
            <person name="Anterola A."/>
            <person name="Aoki S."/>
            <person name="Ashton N."/>
            <person name="Barbazuk W.B."/>
            <person name="Barker E."/>
            <person name="Bennetzen J."/>
            <person name="Bezanilla M."/>
            <person name="Blankenship R."/>
            <person name="Cho S.H."/>
            <person name="Dutcher S."/>
            <person name="Estelle M."/>
            <person name="Fawcett J.A."/>
            <person name="Gundlach H."/>
            <person name="Hanada K."/>
            <person name="Heyl A."/>
            <person name="Hicks K.A."/>
            <person name="Hugh J."/>
            <person name="Lohr M."/>
            <person name="Mayer K."/>
            <person name="Melkozernov A."/>
            <person name="Murata T."/>
            <person name="Nelson D."/>
            <person name="Pils B."/>
            <person name="Prigge M."/>
            <person name="Reiss B."/>
            <person name="Renner T."/>
            <person name="Rombauts S."/>
            <person name="Rushton P."/>
            <person name="Sanderfoot A."/>
            <person name="Schween G."/>
            <person name="Shiu S.-H."/>
            <person name="Stueber K."/>
            <person name="Theodoulou F.L."/>
            <person name="Tu H."/>
            <person name="Van de Peer Y."/>
            <person name="Verrier P.J."/>
            <person name="Waters E."/>
            <person name="Wood A."/>
            <person name="Yang L."/>
            <person name="Cove D."/>
            <person name="Cuming A."/>
            <person name="Hasebe M."/>
            <person name="Lucas S."/>
            <person name="Mishler D.B."/>
            <person name="Reski R."/>
            <person name="Grigoriev I."/>
            <person name="Quatrano R.S."/>
            <person name="Boore J.L."/>
        </authorList>
    </citation>
    <scope>NUCLEOTIDE SEQUENCE [LARGE SCALE GENOMIC DNA]</scope>
    <source>
        <strain evidence="2 3">cv. Gransden 2004</strain>
    </source>
</reference>
<accession>A0A2K1J0E5</accession>
<dbReference type="PaxDb" id="3218-PP1S19_62V6.1"/>
<sequence>MTSSFQILHREPVFRLQKILELKGQSVWGLVVAPKPCRNSALSWVPVLAPLLSFLSPACHVALKAKTSLRCTLLGFSKSFWNEQHQLVEI</sequence>
<evidence type="ECO:0000313" key="1">
    <source>
        <dbReference type="EMBL" id="PNR34989.1"/>
    </source>
</evidence>
<reference evidence="1 3" key="2">
    <citation type="journal article" date="2018" name="Plant J.">
        <title>The Physcomitrella patens chromosome-scale assembly reveals moss genome structure and evolution.</title>
        <authorList>
            <person name="Lang D."/>
            <person name="Ullrich K.K."/>
            <person name="Murat F."/>
            <person name="Fuchs J."/>
            <person name="Jenkins J."/>
            <person name="Haas F.B."/>
            <person name="Piednoel M."/>
            <person name="Gundlach H."/>
            <person name="Van Bel M."/>
            <person name="Meyberg R."/>
            <person name="Vives C."/>
            <person name="Morata J."/>
            <person name="Symeonidi A."/>
            <person name="Hiss M."/>
            <person name="Muchero W."/>
            <person name="Kamisugi Y."/>
            <person name="Saleh O."/>
            <person name="Blanc G."/>
            <person name="Decker E.L."/>
            <person name="van Gessel N."/>
            <person name="Grimwood J."/>
            <person name="Hayes R.D."/>
            <person name="Graham S.W."/>
            <person name="Gunter L.E."/>
            <person name="McDaniel S.F."/>
            <person name="Hoernstein S.N.W."/>
            <person name="Larsson A."/>
            <person name="Li F.W."/>
            <person name="Perroud P.F."/>
            <person name="Phillips J."/>
            <person name="Ranjan P."/>
            <person name="Rokshar D.S."/>
            <person name="Rothfels C.J."/>
            <person name="Schneider L."/>
            <person name="Shu S."/>
            <person name="Stevenson D.W."/>
            <person name="Thummler F."/>
            <person name="Tillich M."/>
            <person name="Villarreal Aguilar J.C."/>
            <person name="Widiez T."/>
            <person name="Wong G.K."/>
            <person name="Wymore A."/>
            <person name="Zhang Y."/>
            <person name="Zimmer A.D."/>
            <person name="Quatrano R.S."/>
            <person name="Mayer K.F.X."/>
            <person name="Goodstein D."/>
            <person name="Casacuberta J.M."/>
            <person name="Vandepoele K."/>
            <person name="Reski R."/>
            <person name="Cuming A.C."/>
            <person name="Tuskan G.A."/>
            <person name="Maumus F."/>
            <person name="Salse J."/>
            <person name="Schmutz J."/>
            <person name="Rensing S.A."/>
        </authorList>
    </citation>
    <scope>NUCLEOTIDE SEQUENCE [LARGE SCALE GENOMIC DNA]</scope>
    <source>
        <strain evidence="2 3">cv. Gransden 2004</strain>
    </source>
</reference>
<dbReference type="EMBL" id="ABEU02000018">
    <property type="protein sequence ID" value="PNR34989.1"/>
    <property type="molecule type" value="Genomic_DNA"/>
</dbReference>
<organism evidence="1">
    <name type="scientific">Physcomitrium patens</name>
    <name type="common">Spreading-leaved earth moss</name>
    <name type="synonym">Physcomitrella patens</name>
    <dbReference type="NCBI Taxonomy" id="3218"/>
    <lineage>
        <taxon>Eukaryota</taxon>
        <taxon>Viridiplantae</taxon>
        <taxon>Streptophyta</taxon>
        <taxon>Embryophyta</taxon>
        <taxon>Bryophyta</taxon>
        <taxon>Bryophytina</taxon>
        <taxon>Bryopsida</taxon>
        <taxon>Funariidae</taxon>
        <taxon>Funariales</taxon>
        <taxon>Funariaceae</taxon>
        <taxon>Physcomitrium</taxon>
    </lineage>
</organism>
<reference evidence="2" key="3">
    <citation type="submission" date="2020-12" db="UniProtKB">
        <authorList>
            <consortium name="EnsemblPlants"/>
        </authorList>
    </citation>
    <scope>IDENTIFICATION</scope>
</reference>
<keyword evidence="3" id="KW-1185">Reference proteome</keyword>
<proteinExistence type="predicted"/>
<dbReference type="InParanoid" id="A0A2K1J0E5"/>
<evidence type="ECO:0000313" key="3">
    <source>
        <dbReference type="Proteomes" id="UP000006727"/>
    </source>
</evidence>
<dbReference type="EnsemblPlants" id="Pp3c18_8550V3.1">
    <property type="protein sequence ID" value="PAC:32982585.CDS.1"/>
    <property type="gene ID" value="Pp3c18_8550"/>
</dbReference>
<dbReference type="Proteomes" id="UP000006727">
    <property type="component" value="Chromosome 18"/>
</dbReference>
<gene>
    <name evidence="1" type="ORF">PHYPA_022888</name>
</gene>